<dbReference type="NCBIfam" id="TIGR03717">
    <property type="entry name" value="R_switched_YjbE"/>
    <property type="match status" value="1"/>
</dbReference>
<evidence type="ECO:0000256" key="1">
    <source>
        <dbReference type="ARBA" id="ARBA00004141"/>
    </source>
</evidence>
<dbReference type="Pfam" id="PF03741">
    <property type="entry name" value="TerC"/>
    <property type="match status" value="1"/>
</dbReference>
<dbReference type="Proteomes" id="UP000243688">
    <property type="component" value="Unassembled WGS sequence"/>
</dbReference>
<evidence type="ECO:0000256" key="2">
    <source>
        <dbReference type="ARBA" id="ARBA00007511"/>
    </source>
</evidence>
<protein>
    <recommendedName>
        <fullName evidence="9">Tellurium resistance protein TerC</fullName>
    </recommendedName>
</protein>
<sequence>MGDWAWWLEILLVNLVLSGDNAIVIGMAGRGLPPDERRKAIAWGTAFAVALRLVMTVFAAWLFAVPYVRMIGAACLVWIAVKLSTQDGGGISSVRFGGSGSEAAPRLREAVRTIVFADFVMSLDNALAVAALSEGSAVATAVGVALSIPLTVWGGGLAVRLLDRFPVLVVAGAAVLAYTAGGMLIEDPHVVRVLGSDFRLKAIPPAVVALTIALGLLGRRLFKTDFFR</sequence>
<dbReference type="EMBL" id="MOXJ01000016">
    <property type="protein sequence ID" value="PDO10267.1"/>
    <property type="molecule type" value="Genomic_DNA"/>
</dbReference>
<comment type="caution">
    <text evidence="7">The sequence shown here is derived from an EMBL/GenBank/DDBJ whole genome shotgun (WGS) entry which is preliminary data.</text>
</comment>
<dbReference type="GO" id="GO:0016020">
    <property type="term" value="C:membrane"/>
    <property type="evidence" value="ECO:0007669"/>
    <property type="project" value="UniProtKB-SubCell"/>
</dbReference>
<evidence type="ECO:0000256" key="3">
    <source>
        <dbReference type="ARBA" id="ARBA00022692"/>
    </source>
</evidence>
<name>A0A2A6E0I4_9BACL</name>
<keyword evidence="5 6" id="KW-0472">Membrane</keyword>
<organism evidence="7 8">
    <name type="scientific">Candidatus Reconcilbacillus cellulovorans</name>
    <dbReference type="NCBI Taxonomy" id="1906605"/>
    <lineage>
        <taxon>Bacteria</taxon>
        <taxon>Bacillati</taxon>
        <taxon>Bacillota</taxon>
        <taxon>Bacilli</taxon>
        <taxon>Bacillales</taxon>
        <taxon>Paenibacillaceae</taxon>
        <taxon>Candidatus Reconcilbacillus</taxon>
    </lineage>
</organism>
<keyword evidence="4 6" id="KW-1133">Transmembrane helix</keyword>
<comment type="similarity">
    <text evidence="2">Belongs to the TerC family.</text>
</comment>
<evidence type="ECO:0000313" key="7">
    <source>
        <dbReference type="EMBL" id="PDO10267.1"/>
    </source>
</evidence>
<gene>
    <name evidence="7" type="ORF">BLM47_07860</name>
</gene>
<proteinExistence type="inferred from homology"/>
<feature type="transmembrane region" description="Helical" evidence="6">
    <location>
        <begin position="205"/>
        <end position="222"/>
    </location>
</feature>
<evidence type="ECO:0000256" key="6">
    <source>
        <dbReference type="SAM" id="Phobius"/>
    </source>
</evidence>
<accession>A0A2A6E0I4</accession>
<dbReference type="InterPro" id="IPR022301">
    <property type="entry name" value="Integral_membrane_YjbE"/>
</dbReference>
<feature type="transmembrane region" description="Helical" evidence="6">
    <location>
        <begin position="6"/>
        <end position="28"/>
    </location>
</feature>
<dbReference type="InterPro" id="IPR005496">
    <property type="entry name" value="Integral_membrane_TerC"/>
</dbReference>
<feature type="transmembrane region" description="Helical" evidence="6">
    <location>
        <begin position="40"/>
        <end position="61"/>
    </location>
</feature>
<feature type="transmembrane region" description="Helical" evidence="6">
    <location>
        <begin position="165"/>
        <end position="185"/>
    </location>
</feature>
<evidence type="ECO:0000256" key="4">
    <source>
        <dbReference type="ARBA" id="ARBA00022989"/>
    </source>
</evidence>
<reference evidence="7 8" key="1">
    <citation type="submission" date="2016-12" db="EMBL/GenBank/DDBJ databases">
        <title>Candidatus Reconcilibacillus cellulovorans genome.</title>
        <authorList>
            <person name="Kolinko S."/>
            <person name="Wu Y.-W."/>
            <person name="Tachea F."/>
            <person name="Denzel E."/>
            <person name="Hiras J."/>
            <person name="Baecker N."/>
            <person name="Chan L.J."/>
            <person name="Eichorst S.A."/>
            <person name="Frey D."/>
            <person name="Adams P.D."/>
            <person name="Pray T."/>
            <person name="Tanjore D."/>
            <person name="Petzold C.J."/>
            <person name="Gladden J.M."/>
            <person name="Simmons B.A."/>
            <person name="Singer S.W."/>
        </authorList>
    </citation>
    <scope>NUCLEOTIDE SEQUENCE [LARGE SCALE GENOMIC DNA]</scope>
    <source>
        <strain evidence="7">JTherm</strain>
    </source>
</reference>
<comment type="subcellular location">
    <subcellularLocation>
        <location evidence="1">Membrane</location>
        <topology evidence="1">Multi-pass membrane protein</topology>
    </subcellularLocation>
</comment>
<evidence type="ECO:0000313" key="8">
    <source>
        <dbReference type="Proteomes" id="UP000243688"/>
    </source>
</evidence>
<feature type="transmembrane region" description="Helical" evidence="6">
    <location>
        <begin position="138"/>
        <end position="158"/>
    </location>
</feature>
<dbReference type="PANTHER" id="PTHR30238">
    <property type="entry name" value="MEMBRANE BOUND PREDICTED REDOX MODULATOR"/>
    <property type="match status" value="1"/>
</dbReference>
<evidence type="ECO:0008006" key="9">
    <source>
        <dbReference type="Google" id="ProtNLM"/>
    </source>
</evidence>
<dbReference type="AlphaFoldDB" id="A0A2A6E0I4"/>
<evidence type="ECO:0000256" key="5">
    <source>
        <dbReference type="ARBA" id="ARBA00023136"/>
    </source>
</evidence>
<dbReference type="PANTHER" id="PTHR30238:SF4">
    <property type="entry name" value="SLL1022 PROTEIN"/>
    <property type="match status" value="1"/>
</dbReference>
<keyword evidence="3 6" id="KW-0812">Transmembrane</keyword>